<dbReference type="PANTHER" id="PTHR40422:SF1">
    <property type="entry name" value="TRANSLATION MACHINERY-ASSOCIATED PROTEIN 17"/>
    <property type="match status" value="1"/>
</dbReference>
<dbReference type="GO" id="GO:0070682">
    <property type="term" value="P:proteasome regulatory particle assembly"/>
    <property type="evidence" value="ECO:0007669"/>
    <property type="project" value="InterPro"/>
</dbReference>
<keyword evidence="3" id="KW-1185">Reference proteome</keyword>
<dbReference type="GeneID" id="54548064"/>
<reference evidence="2" key="1">
    <citation type="journal article" date="2020" name="Stud. Mycol.">
        <title>101 Dothideomycetes genomes: a test case for predicting lifestyles and emergence of pathogens.</title>
        <authorList>
            <person name="Haridas S."/>
            <person name="Albert R."/>
            <person name="Binder M."/>
            <person name="Bloem J."/>
            <person name="Labutti K."/>
            <person name="Salamov A."/>
            <person name="Andreopoulos B."/>
            <person name="Baker S."/>
            <person name="Barry K."/>
            <person name="Bills G."/>
            <person name="Bluhm B."/>
            <person name="Cannon C."/>
            <person name="Castanera R."/>
            <person name="Culley D."/>
            <person name="Daum C."/>
            <person name="Ezra D."/>
            <person name="Gonzalez J."/>
            <person name="Henrissat B."/>
            <person name="Kuo A."/>
            <person name="Liang C."/>
            <person name="Lipzen A."/>
            <person name="Lutzoni F."/>
            <person name="Magnuson J."/>
            <person name="Mondo S."/>
            <person name="Nolan M."/>
            <person name="Ohm R."/>
            <person name="Pangilinan J."/>
            <person name="Park H.-J."/>
            <person name="Ramirez L."/>
            <person name="Alfaro M."/>
            <person name="Sun H."/>
            <person name="Tritt A."/>
            <person name="Yoshinaga Y."/>
            <person name="Zwiers L.-H."/>
            <person name="Turgeon B."/>
            <person name="Goodwin S."/>
            <person name="Spatafora J."/>
            <person name="Crous P."/>
            <person name="Grigoriev I."/>
        </authorList>
    </citation>
    <scope>NUCLEOTIDE SEQUENCE</scope>
    <source>
        <strain evidence="2">CBS 379.55</strain>
    </source>
</reference>
<evidence type="ECO:0000313" key="3">
    <source>
        <dbReference type="Proteomes" id="UP000800097"/>
    </source>
</evidence>
<dbReference type="EMBL" id="ML986519">
    <property type="protein sequence ID" value="KAF2272583.1"/>
    <property type="molecule type" value="Genomic_DNA"/>
</dbReference>
<dbReference type="RefSeq" id="XP_033650122.1">
    <property type="nucleotide sequence ID" value="XM_033794889.1"/>
</dbReference>
<dbReference type="Proteomes" id="UP000800097">
    <property type="component" value="Unassembled WGS sequence"/>
</dbReference>
<dbReference type="OrthoDB" id="548474at2759"/>
<name>A0A6A6J8U7_WESOR</name>
<evidence type="ECO:0000313" key="2">
    <source>
        <dbReference type="EMBL" id="KAF2272583.1"/>
    </source>
</evidence>
<feature type="non-terminal residue" evidence="2">
    <location>
        <position position="82"/>
    </location>
</feature>
<organism evidence="2 3">
    <name type="scientific">Westerdykella ornata</name>
    <dbReference type="NCBI Taxonomy" id="318751"/>
    <lineage>
        <taxon>Eukaryota</taxon>
        <taxon>Fungi</taxon>
        <taxon>Dikarya</taxon>
        <taxon>Ascomycota</taxon>
        <taxon>Pezizomycotina</taxon>
        <taxon>Dothideomycetes</taxon>
        <taxon>Pleosporomycetidae</taxon>
        <taxon>Pleosporales</taxon>
        <taxon>Sporormiaceae</taxon>
        <taxon>Westerdykella</taxon>
    </lineage>
</organism>
<feature type="coiled-coil region" evidence="1">
    <location>
        <begin position="22"/>
        <end position="82"/>
    </location>
</feature>
<sequence>MSAESRPITAARFAAALTELPISSLHAKIAELKNSISHLEKSNAELEEYVRQESDRDCYEALVENKEVIRRMEERIELVKKE</sequence>
<evidence type="ECO:0000256" key="1">
    <source>
        <dbReference type="SAM" id="Coils"/>
    </source>
</evidence>
<proteinExistence type="predicted"/>
<dbReference type="GO" id="GO:0030674">
    <property type="term" value="F:protein-macromolecule adaptor activity"/>
    <property type="evidence" value="ECO:0007669"/>
    <property type="project" value="TreeGrafter"/>
</dbReference>
<dbReference type="PANTHER" id="PTHR40422">
    <property type="entry name" value="TRANSLATION MACHINERY-ASSOCIATED PROTEIN 17"/>
    <property type="match status" value="1"/>
</dbReference>
<keyword evidence="1" id="KW-0175">Coiled coil</keyword>
<accession>A0A6A6J8U7</accession>
<protein>
    <submittedName>
        <fullName evidence="2">Uncharacterized protein</fullName>
    </submittedName>
</protein>
<dbReference type="AlphaFoldDB" id="A0A6A6J8U7"/>
<dbReference type="InterPro" id="IPR038966">
    <property type="entry name" value="TMA17"/>
</dbReference>
<gene>
    <name evidence="2" type="ORF">EI97DRAFT_354501</name>
</gene>